<gene>
    <name evidence="11 13" type="primary">ligA</name>
    <name evidence="13" type="ORF">ACFO5O_07385</name>
</gene>
<feature type="binding site" evidence="11">
    <location>
        <position position="169"/>
    </location>
    <ligand>
        <name>NAD(+)</name>
        <dbReference type="ChEBI" id="CHEBI:57540"/>
    </ligand>
</feature>
<dbReference type="Proteomes" id="UP001595953">
    <property type="component" value="Unassembled WGS sequence"/>
</dbReference>
<dbReference type="SUPFAM" id="SSF52113">
    <property type="entry name" value="BRCT domain"/>
    <property type="match status" value="1"/>
</dbReference>
<dbReference type="Gene3D" id="1.10.150.20">
    <property type="entry name" value="5' to 3' exonuclease, C-terminal subdomain"/>
    <property type="match status" value="2"/>
</dbReference>
<keyword evidence="11" id="KW-0464">Manganese</keyword>
<dbReference type="Gene3D" id="6.20.10.30">
    <property type="match status" value="1"/>
</dbReference>
<evidence type="ECO:0000256" key="9">
    <source>
        <dbReference type="ARBA" id="ARBA00023204"/>
    </source>
</evidence>
<dbReference type="InterPro" id="IPR036420">
    <property type="entry name" value="BRCT_dom_sf"/>
</dbReference>
<dbReference type="PROSITE" id="PS50172">
    <property type="entry name" value="BRCT"/>
    <property type="match status" value="1"/>
</dbReference>
<feature type="domain" description="BRCT" evidence="12">
    <location>
        <begin position="586"/>
        <end position="664"/>
    </location>
</feature>
<evidence type="ECO:0000256" key="8">
    <source>
        <dbReference type="ARBA" id="ARBA00023027"/>
    </source>
</evidence>
<keyword evidence="3 11" id="KW-0235">DNA replication</keyword>
<dbReference type="Pfam" id="PF03119">
    <property type="entry name" value="DNA_ligase_ZBD"/>
    <property type="match status" value="1"/>
</dbReference>
<dbReference type="SMART" id="SM00532">
    <property type="entry name" value="LIGANc"/>
    <property type="match status" value="1"/>
</dbReference>
<evidence type="ECO:0000256" key="3">
    <source>
        <dbReference type="ARBA" id="ARBA00022705"/>
    </source>
</evidence>
<dbReference type="Pfam" id="PF01653">
    <property type="entry name" value="DNA_ligase_aden"/>
    <property type="match status" value="1"/>
</dbReference>
<dbReference type="PANTHER" id="PTHR23389">
    <property type="entry name" value="CHROMOSOME TRANSMISSION FIDELITY FACTOR 18"/>
    <property type="match status" value="1"/>
</dbReference>
<proteinExistence type="inferred from homology"/>
<dbReference type="SUPFAM" id="SSF56091">
    <property type="entry name" value="DNA ligase/mRNA capping enzyme, catalytic domain"/>
    <property type="match status" value="1"/>
</dbReference>
<dbReference type="InterPro" id="IPR012340">
    <property type="entry name" value="NA-bd_OB-fold"/>
</dbReference>
<dbReference type="InterPro" id="IPR001357">
    <property type="entry name" value="BRCT_dom"/>
</dbReference>
<reference evidence="14" key="1">
    <citation type="journal article" date="2019" name="Int. J. Syst. Evol. Microbiol.">
        <title>The Global Catalogue of Microorganisms (GCM) 10K type strain sequencing project: providing services to taxonomists for standard genome sequencing and annotation.</title>
        <authorList>
            <consortium name="The Broad Institute Genomics Platform"/>
            <consortium name="The Broad Institute Genome Sequencing Center for Infectious Disease"/>
            <person name="Wu L."/>
            <person name="Ma J."/>
        </authorList>
    </citation>
    <scope>NUCLEOTIDE SEQUENCE [LARGE SCALE GENOMIC DNA]</scope>
    <source>
        <strain evidence="14">CCUG 63682</strain>
    </source>
</reference>
<dbReference type="NCBIfam" id="TIGR00575">
    <property type="entry name" value="dnlj"/>
    <property type="match status" value="1"/>
</dbReference>
<feature type="binding site" evidence="11">
    <location>
        <position position="133"/>
    </location>
    <ligand>
        <name>NAD(+)</name>
        <dbReference type="ChEBI" id="CHEBI:57540"/>
    </ligand>
</feature>
<feature type="active site" description="N6-AMP-lysine intermediate" evidence="11">
    <location>
        <position position="112"/>
    </location>
</feature>
<evidence type="ECO:0000259" key="12">
    <source>
        <dbReference type="PROSITE" id="PS50172"/>
    </source>
</evidence>
<dbReference type="Pfam" id="PF12826">
    <property type="entry name" value="HHH_2"/>
    <property type="match status" value="1"/>
</dbReference>
<keyword evidence="9 11" id="KW-0234">DNA repair</keyword>
<feature type="binding site" evidence="11">
    <location>
        <position position="405"/>
    </location>
    <ligand>
        <name>Zn(2+)</name>
        <dbReference type="ChEBI" id="CHEBI:29105"/>
    </ligand>
</feature>
<comment type="similarity">
    <text evidence="11">Belongs to the NAD-dependent DNA ligase family. LigA subfamily.</text>
</comment>
<evidence type="ECO:0000256" key="11">
    <source>
        <dbReference type="HAMAP-Rule" id="MF_01588"/>
    </source>
</evidence>
<dbReference type="EMBL" id="JBHSGP010000012">
    <property type="protein sequence ID" value="MFC4722138.1"/>
    <property type="molecule type" value="Genomic_DNA"/>
</dbReference>
<dbReference type="PROSITE" id="PS01056">
    <property type="entry name" value="DNA_LIGASE_N2"/>
    <property type="match status" value="1"/>
</dbReference>
<evidence type="ECO:0000256" key="4">
    <source>
        <dbReference type="ARBA" id="ARBA00022723"/>
    </source>
</evidence>
<feature type="binding site" evidence="11">
    <location>
        <position position="426"/>
    </location>
    <ligand>
        <name>Zn(2+)</name>
        <dbReference type="ChEBI" id="CHEBI:29105"/>
    </ligand>
</feature>
<comment type="function">
    <text evidence="1 11">DNA ligase that catalyzes the formation of phosphodiester linkages between 5'-phosphoryl and 3'-hydroxyl groups in double-stranded DNA using NAD as a coenzyme and as the energy source for the reaction. It is essential for DNA replication and repair of damaged DNA.</text>
</comment>
<feature type="binding site" evidence="11">
    <location>
        <position position="420"/>
    </location>
    <ligand>
        <name>Zn(2+)</name>
        <dbReference type="ChEBI" id="CHEBI:29105"/>
    </ligand>
</feature>
<keyword evidence="7 11" id="KW-0460">Magnesium</keyword>
<dbReference type="InterPro" id="IPR010994">
    <property type="entry name" value="RuvA_2-like"/>
</dbReference>
<comment type="catalytic activity">
    <reaction evidence="10 11">
        <text>NAD(+) + (deoxyribonucleotide)n-3'-hydroxyl + 5'-phospho-(deoxyribonucleotide)m = (deoxyribonucleotide)n+m + AMP + beta-nicotinamide D-nucleotide.</text>
        <dbReference type="EC" id="6.5.1.2"/>
    </reaction>
</comment>
<evidence type="ECO:0000256" key="1">
    <source>
        <dbReference type="ARBA" id="ARBA00004067"/>
    </source>
</evidence>
<protein>
    <recommendedName>
        <fullName evidence="11">DNA ligase</fullName>
        <ecNumber evidence="11">6.5.1.2</ecNumber>
    </recommendedName>
    <alternativeName>
        <fullName evidence="11">Polydeoxyribonucleotide synthase [NAD(+)]</fullName>
    </alternativeName>
</protein>
<dbReference type="InterPro" id="IPR004150">
    <property type="entry name" value="NAD_DNA_ligase_OB"/>
</dbReference>
<dbReference type="GO" id="GO:0003911">
    <property type="term" value="F:DNA ligase (NAD+) activity"/>
    <property type="evidence" value="ECO:0007669"/>
    <property type="project" value="UniProtKB-EC"/>
</dbReference>
<feature type="binding site" evidence="11">
    <location>
        <begin position="80"/>
        <end position="81"/>
    </location>
    <ligand>
        <name>NAD(+)</name>
        <dbReference type="ChEBI" id="CHEBI:57540"/>
    </ligand>
</feature>
<keyword evidence="8 11" id="KW-0520">NAD</keyword>
<name>A0ABV9N579_9FLAO</name>
<accession>A0ABV9N579</accession>
<dbReference type="Pfam" id="PF03120">
    <property type="entry name" value="OB_DNA_ligase"/>
    <property type="match status" value="1"/>
</dbReference>
<feature type="binding site" evidence="11">
    <location>
        <begin position="31"/>
        <end position="35"/>
    </location>
    <ligand>
        <name>NAD(+)</name>
        <dbReference type="ChEBI" id="CHEBI:57540"/>
    </ligand>
</feature>
<dbReference type="NCBIfam" id="NF005932">
    <property type="entry name" value="PRK07956.1"/>
    <property type="match status" value="1"/>
</dbReference>
<dbReference type="InterPro" id="IPR001679">
    <property type="entry name" value="DNA_ligase"/>
</dbReference>
<keyword evidence="6 11" id="KW-0862">Zinc</keyword>
<dbReference type="InterPro" id="IPR033136">
    <property type="entry name" value="DNA_ligase_CS"/>
</dbReference>
<dbReference type="EC" id="6.5.1.2" evidence="11"/>
<dbReference type="Gene3D" id="1.10.287.610">
    <property type="entry name" value="Helix hairpin bin"/>
    <property type="match status" value="1"/>
</dbReference>
<keyword evidence="14" id="KW-1185">Reference proteome</keyword>
<dbReference type="Gene3D" id="2.40.50.140">
    <property type="entry name" value="Nucleic acid-binding proteins"/>
    <property type="match status" value="1"/>
</dbReference>
<keyword evidence="4 11" id="KW-0479">Metal-binding</keyword>
<dbReference type="PIRSF" id="PIRSF001604">
    <property type="entry name" value="LigA"/>
    <property type="match status" value="1"/>
</dbReference>
<organism evidence="13 14">
    <name type="scientific">Geojedonia litorea</name>
    <dbReference type="NCBI Taxonomy" id="1268269"/>
    <lineage>
        <taxon>Bacteria</taxon>
        <taxon>Pseudomonadati</taxon>
        <taxon>Bacteroidota</taxon>
        <taxon>Flavobacteriia</taxon>
        <taxon>Flavobacteriales</taxon>
        <taxon>Flavobacteriaceae</taxon>
        <taxon>Geojedonia</taxon>
    </lineage>
</organism>
<sequence>MDIQQQIKALSKELREHNYNYYVLDRPTISDYEFDLKLKQLQELEIQYPEYAESNSPTQRVGGEITKNFETVVHEHRMYSLDNSYSKEDLLDWEARIKKLVDGPVQYTCELKYDGASISLTYEDGNLIKAVTRGDGTQGDNVTANVKTIKSVPLQLKGDYPPKFDIRGEIVLPFEGFNKMNEERIEIGEEPYRNPRNTASGSLKLQDSAEVAKRPLECLLYNITGNNLNISTQFESLEKARQWGFKVPDVAKLASSIDEVLEFIDHWNVHRHDLPYETDGVVIKVNDLHQQDELGYTAKAPRWAMAYKFKAEQVSTRLNSITYQVGRTGAITPVANLEPVELAGTTVKRASLHNADQIEKLDIRVGDEVFVEKGGEIIPKIIAVDLTKRPENSEPTKYISECPECDTILVRAEGEAQHYCPNYNGCKPQIIGRIQHFISRKAMDIEGLGGETVALLVNEGLINNYSDLYTLTKEQVIPLERMAEKSADNLIKGIEASKQVPFERVLFALGIRYVGETVAKKLTRHYKSISAIANATLIDLVTVDEIGSRIAESVMDFFASADNRYIINRLKEFGLQLEISAEKLANQTNKLQGEAFVVSGVFESVSRDELKKLIEDNGGKVSSSISSKTSYVVAGDNMGPSKKDKANTLGVPIISEQDFLQMIK</sequence>
<dbReference type="InterPro" id="IPR013839">
    <property type="entry name" value="DNAligase_adenylation"/>
</dbReference>
<dbReference type="Gene3D" id="3.40.50.10190">
    <property type="entry name" value="BRCT domain"/>
    <property type="match status" value="1"/>
</dbReference>
<comment type="cofactor">
    <cofactor evidence="11">
        <name>Mg(2+)</name>
        <dbReference type="ChEBI" id="CHEBI:18420"/>
    </cofactor>
    <cofactor evidence="11">
        <name>Mn(2+)</name>
        <dbReference type="ChEBI" id="CHEBI:29035"/>
    </cofactor>
</comment>
<dbReference type="CDD" id="cd00114">
    <property type="entry name" value="LIGANc"/>
    <property type="match status" value="1"/>
</dbReference>
<dbReference type="InterPro" id="IPR041663">
    <property type="entry name" value="DisA/LigA_HHH"/>
</dbReference>
<dbReference type="InterPro" id="IPR013840">
    <property type="entry name" value="DNAligase_N"/>
</dbReference>
<dbReference type="PANTHER" id="PTHR23389:SF9">
    <property type="entry name" value="DNA LIGASE"/>
    <property type="match status" value="1"/>
</dbReference>
<dbReference type="SUPFAM" id="SSF47781">
    <property type="entry name" value="RuvA domain 2-like"/>
    <property type="match status" value="1"/>
</dbReference>
<dbReference type="Pfam" id="PF00533">
    <property type="entry name" value="BRCT"/>
    <property type="match status" value="1"/>
</dbReference>
<evidence type="ECO:0000256" key="7">
    <source>
        <dbReference type="ARBA" id="ARBA00022842"/>
    </source>
</evidence>
<evidence type="ECO:0000313" key="14">
    <source>
        <dbReference type="Proteomes" id="UP001595953"/>
    </source>
</evidence>
<dbReference type="SUPFAM" id="SSF50249">
    <property type="entry name" value="Nucleic acid-binding proteins"/>
    <property type="match status" value="1"/>
</dbReference>
<keyword evidence="2 11" id="KW-0436">Ligase</keyword>
<dbReference type="InterPro" id="IPR004149">
    <property type="entry name" value="Znf_DNAligase_C4"/>
</dbReference>
<evidence type="ECO:0000313" key="13">
    <source>
        <dbReference type="EMBL" id="MFC4722138.1"/>
    </source>
</evidence>
<feature type="binding site" evidence="11">
    <location>
        <position position="284"/>
    </location>
    <ligand>
        <name>NAD(+)</name>
        <dbReference type="ChEBI" id="CHEBI:57540"/>
    </ligand>
</feature>
<comment type="caution">
    <text evidence="13">The sequence shown here is derived from an EMBL/GenBank/DDBJ whole genome shotgun (WGS) entry which is preliminary data.</text>
</comment>
<dbReference type="RefSeq" id="WP_387962405.1">
    <property type="nucleotide sequence ID" value="NZ_JBHSGP010000012.1"/>
</dbReference>
<evidence type="ECO:0000256" key="6">
    <source>
        <dbReference type="ARBA" id="ARBA00022833"/>
    </source>
</evidence>
<dbReference type="SMART" id="SM00292">
    <property type="entry name" value="BRCT"/>
    <property type="match status" value="1"/>
</dbReference>
<evidence type="ECO:0000256" key="2">
    <source>
        <dbReference type="ARBA" id="ARBA00022598"/>
    </source>
</evidence>
<keyword evidence="5 11" id="KW-0227">DNA damage</keyword>
<dbReference type="Gene3D" id="3.30.470.30">
    <property type="entry name" value="DNA ligase/mRNA capping enzyme"/>
    <property type="match status" value="1"/>
</dbReference>
<feature type="binding site" evidence="11">
    <location>
        <position position="402"/>
    </location>
    <ligand>
        <name>Zn(2+)</name>
        <dbReference type="ChEBI" id="CHEBI:29105"/>
    </ligand>
</feature>
<evidence type="ECO:0000256" key="10">
    <source>
        <dbReference type="ARBA" id="ARBA00034005"/>
    </source>
</evidence>
<dbReference type="HAMAP" id="MF_01588">
    <property type="entry name" value="DNA_ligase_A"/>
    <property type="match status" value="1"/>
</dbReference>
<evidence type="ECO:0000256" key="5">
    <source>
        <dbReference type="ARBA" id="ARBA00022763"/>
    </source>
</evidence>
<feature type="binding site" evidence="11">
    <location>
        <position position="308"/>
    </location>
    <ligand>
        <name>NAD(+)</name>
        <dbReference type="ChEBI" id="CHEBI:57540"/>
    </ligand>
</feature>
<feature type="binding site" evidence="11">
    <location>
        <position position="110"/>
    </location>
    <ligand>
        <name>NAD(+)</name>
        <dbReference type="ChEBI" id="CHEBI:57540"/>
    </ligand>
</feature>